<evidence type="ECO:0000256" key="9">
    <source>
        <dbReference type="ARBA" id="ARBA00022960"/>
    </source>
</evidence>
<evidence type="ECO:0000256" key="11">
    <source>
        <dbReference type="ARBA" id="ARBA00023306"/>
    </source>
</evidence>
<dbReference type="PANTHER" id="PTHR43445">
    <property type="entry name" value="UDP-N-ACETYLMURAMATE--L-ALANINE LIGASE-RELATED"/>
    <property type="match status" value="1"/>
</dbReference>
<dbReference type="Pfam" id="PF02875">
    <property type="entry name" value="Mur_ligase_C"/>
    <property type="match status" value="1"/>
</dbReference>
<keyword evidence="6 14" id="KW-0132">Cell division</keyword>
<protein>
    <recommendedName>
        <fullName evidence="3 14">UDP-N-acetylmuramate--L-alanine ligase</fullName>
        <ecNumber evidence="3 14">6.3.2.8</ecNumber>
    </recommendedName>
    <alternativeName>
        <fullName evidence="14">UDP-N-acetylmuramoyl-L-alanine synthetase</fullName>
    </alternativeName>
</protein>
<dbReference type="PANTHER" id="PTHR43445:SF3">
    <property type="entry name" value="UDP-N-ACETYLMURAMATE--L-ALANINE LIGASE"/>
    <property type="match status" value="1"/>
</dbReference>
<dbReference type="InterPro" id="IPR050061">
    <property type="entry name" value="MurCDEF_pg_biosynth"/>
</dbReference>
<keyword evidence="4 14" id="KW-0963">Cytoplasm</keyword>
<dbReference type="InterPro" id="IPR013221">
    <property type="entry name" value="Mur_ligase_cen"/>
</dbReference>
<evidence type="ECO:0000256" key="10">
    <source>
        <dbReference type="ARBA" id="ARBA00022984"/>
    </source>
</evidence>
<keyword evidence="5 14" id="KW-0436">Ligase</keyword>
<dbReference type="SUPFAM" id="SSF53623">
    <property type="entry name" value="MurD-like peptide ligases, catalytic domain"/>
    <property type="match status" value="1"/>
</dbReference>
<dbReference type="Pfam" id="PF01225">
    <property type="entry name" value="Mur_ligase"/>
    <property type="match status" value="1"/>
</dbReference>
<dbReference type="EMBL" id="JBHUIO010000005">
    <property type="protein sequence ID" value="MFD2169696.1"/>
    <property type="molecule type" value="Genomic_DNA"/>
</dbReference>
<dbReference type="HAMAP" id="MF_00046">
    <property type="entry name" value="MurC"/>
    <property type="match status" value="1"/>
</dbReference>
<dbReference type="GO" id="GO:0008763">
    <property type="term" value="F:UDP-N-acetylmuramate-L-alanine ligase activity"/>
    <property type="evidence" value="ECO:0007669"/>
    <property type="project" value="UniProtKB-EC"/>
</dbReference>
<accession>A0ABW4ZW68</accession>
<feature type="binding site" evidence="14">
    <location>
        <begin position="111"/>
        <end position="117"/>
    </location>
    <ligand>
        <name>ATP</name>
        <dbReference type="ChEBI" id="CHEBI:30616"/>
    </ligand>
</feature>
<dbReference type="InterPro" id="IPR004101">
    <property type="entry name" value="Mur_ligase_C"/>
</dbReference>
<keyword evidence="10 14" id="KW-0573">Peptidoglycan synthesis</keyword>
<comment type="catalytic activity">
    <reaction evidence="13 14">
        <text>UDP-N-acetyl-alpha-D-muramate + L-alanine + ATP = UDP-N-acetyl-alpha-D-muramoyl-L-alanine + ADP + phosphate + H(+)</text>
        <dbReference type="Rhea" id="RHEA:23372"/>
        <dbReference type="ChEBI" id="CHEBI:15378"/>
        <dbReference type="ChEBI" id="CHEBI:30616"/>
        <dbReference type="ChEBI" id="CHEBI:43474"/>
        <dbReference type="ChEBI" id="CHEBI:57972"/>
        <dbReference type="ChEBI" id="CHEBI:70757"/>
        <dbReference type="ChEBI" id="CHEBI:83898"/>
        <dbReference type="ChEBI" id="CHEBI:456216"/>
        <dbReference type="EC" id="6.3.2.8"/>
    </reaction>
</comment>
<keyword evidence="9 14" id="KW-0133">Cell shape</keyword>
<evidence type="ECO:0000256" key="12">
    <source>
        <dbReference type="ARBA" id="ARBA00023316"/>
    </source>
</evidence>
<dbReference type="SUPFAM" id="SSF51984">
    <property type="entry name" value="MurCD N-terminal domain"/>
    <property type="match status" value="1"/>
</dbReference>
<feature type="domain" description="Mur ligase central" evidence="17">
    <location>
        <begin position="109"/>
        <end position="284"/>
    </location>
</feature>
<evidence type="ECO:0000313" key="19">
    <source>
        <dbReference type="Proteomes" id="UP001597343"/>
    </source>
</evidence>
<keyword evidence="11 14" id="KW-0131">Cell cycle</keyword>
<gene>
    <name evidence="14 18" type="primary">murC</name>
    <name evidence="18" type="ORF">ACFSOY_06775</name>
</gene>
<evidence type="ECO:0000259" key="16">
    <source>
        <dbReference type="Pfam" id="PF02875"/>
    </source>
</evidence>
<dbReference type="Gene3D" id="3.40.1190.10">
    <property type="entry name" value="Mur-like, catalytic domain"/>
    <property type="match status" value="1"/>
</dbReference>
<evidence type="ECO:0000256" key="13">
    <source>
        <dbReference type="ARBA" id="ARBA00047833"/>
    </source>
</evidence>
<proteinExistence type="inferred from homology"/>
<comment type="pathway">
    <text evidence="2 14">Cell wall biogenesis; peptidoglycan biosynthesis.</text>
</comment>
<dbReference type="NCBIfam" id="TIGR01082">
    <property type="entry name" value="murC"/>
    <property type="match status" value="1"/>
</dbReference>
<feature type="domain" description="Mur ligase N-terminal catalytic" evidence="15">
    <location>
        <begin position="3"/>
        <end position="101"/>
    </location>
</feature>
<organism evidence="18 19">
    <name type="scientific">Tumebacillus lipolyticus</name>
    <dbReference type="NCBI Taxonomy" id="1280370"/>
    <lineage>
        <taxon>Bacteria</taxon>
        <taxon>Bacillati</taxon>
        <taxon>Bacillota</taxon>
        <taxon>Bacilli</taxon>
        <taxon>Bacillales</taxon>
        <taxon>Alicyclobacillaceae</taxon>
        <taxon>Tumebacillus</taxon>
    </lineage>
</organism>
<comment type="similarity">
    <text evidence="14">Belongs to the MurCDEF family.</text>
</comment>
<comment type="caution">
    <text evidence="18">The sequence shown here is derived from an EMBL/GenBank/DDBJ whole genome shotgun (WGS) entry which is preliminary data.</text>
</comment>
<evidence type="ECO:0000256" key="1">
    <source>
        <dbReference type="ARBA" id="ARBA00004496"/>
    </source>
</evidence>
<dbReference type="EC" id="6.3.2.8" evidence="3 14"/>
<dbReference type="RefSeq" id="WP_386045046.1">
    <property type="nucleotide sequence ID" value="NZ_JBHUIO010000005.1"/>
</dbReference>
<evidence type="ECO:0000259" key="17">
    <source>
        <dbReference type="Pfam" id="PF08245"/>
    </source>
</evidence>
<dbReference type="SUPFAM" id="SSF53244">
    <property type="entry name" value="MurD-like peptide ligases, peptide-binding domain"/>
    <property type="match status" value="1"/>
</dbReference>
<dbReference type="Gene3D" id="3.40.50.720">
    <property type="entry name" value="NAD(P)-binding Rossmann-like Domain"/>
    <property type="match status" value="1"/>
</dbReference>
<feature type="domain" description="Mur ligase C-terminal" evidence="16">
    <location>
        <begin position="307"/>
        <end position="440"/>
    </location>
</feature>
<dbReference type="InterPro" id="IPR036615">
    <property type="entry name" value="Mur_ligase_C_dom_sf"/>
</dbReference>
<dbReference type="InterPro" id="IPR000713">
    <property type="entry name" value="Mur_ligase_N"/>
</dbReference>
<dbReference type="Gene3D" id="3.90.190.20">
    <property type="entry name" value="Mur ligase, C-terminal domain"/>
    <property type="match status" value="1"/>
</dbReference>
<evidence type="ECO:0000256" key="7">
    <source>
        <dbReference type="ARBA" id="ARBA00022741"/>
    </source>
</evidence>
<dbReference type="InterPro" id="IPR005758">
    <property type="entry name" value="UDP-N-AcMur_Ala_ligase_MurC"/>
</dbReference>
<keyword evidence="8 14" id="KW-0067">ATP-binding</keyword>
<evidence type="ECO:0000256" key="4">
    <source>
        <dbReference type="ARBA" id="ARBA00022490"/>
    </source>
</evidence>
<dbReference type="Pfam" id="PF08245">
    <property type="entry name" value="Mur_ligase_M"/>
    <property type="match status" value="1"/>
</dbReference>
<evidence type="ECO:0000256" key="8">
    <source>
        <dbReference type="ARBA" id="ARBA00022840"/>
    </source>
</evidence>
<sequence length="454" mass="50410">MQKIHFVGIKGSGISALAQVFARMGCEVTGSDTDAVFFTDELLHQAGITQITGPSVENVQHADIVCHSPAYGDDHIEIQKAKELGIEVLTYPQMLGRLMEGHNEAAITVSGTHGKTTTTSMIANMLLQAKHDPLAIIGSKNYNIGSNARFGHGFMVAEACEYRRSFLNYNPKIAIVNNIDFDHPDYFSGIDDVFEAFQTFVDKVPSDGVLITWGDQELCRKLSSKGKVLYFGLNDTNDIWATDVAEHRGLLSFNVWERDRLLGRLEVRAIGEHNVLNVLAVIALSRILQIPFEAVRASFAEFGGVYRRFDYLGQVEQLAIYDDYAHHPSEIEATLRAVQRSFPEDHLLTVFQPHTISRTMAFLDEFADALTLSDEVMLVKVYQSAREKSDRAEELTNLLAEKIAERGKTVHLVNTLEEGTEWILQQRAGSTGLVLTMGAGDIRGIGERLISVHA</sequence>
<dbReference type="Proteomes" id="UP001597343">
    <property type="component" value="Unassembled WGS sequence"/>
</dbReference>
<name>A0ABW4ZW68_9BACL</name>
<evidence type="ECO:0000256" key="2">
    <source>
        <dbReference type="ARBA" id="ARBA00004752"/>
    </source>
</evidence>
<keyword evidence="19" id="KW-1185">Reference proteome</keyword>
<evidence type="ECO:0000259" key="15">
    <source>
        <dbReference type="Pfam" id="PF01225"/>
    </source>
</evidence>
<dbReference type="InterPro" id="IPR036565">
    <property type="entry name" value="Mur-like_cat_sf"/>
</dbReference>
<evidence type="ECO:0000256" key="14">
    <source>
        <dbReference type="HAMAP-Rule" id="MF_00046"/>
    </source>
</evidence>
<evidence type="ECO:0000256" key="6">
    <source>
        <dbReference type="ARBA" id="ARBA00022618"/>
    </source>
</evidence>
<reference evidence="19" key="1">
    <citation type="journal article" date="2019" name="Int. J. Syst. Evol. Microbiol.">
        <title>The Global Catalogue of Microorganisms (GCM) 10K type strain sequencing project: providing services to taxonomists for standard genome sequencing and annotation.</title>
        <authorList>
            <consortium name="The Broad Institute Genomics Platform"/>
            <consortium name="The Broad Institute Genome Sequencing Center for Infectious Disease"/>
            <person name="Wu L."/>
            <person name="Ma J."/>
        </authorList>
    </citation>
    <scope>NUCLEOTIDE SEQUENCE [LARGE SCALE GENOMIC DNA]</scope>
    <source>
        <strain evidence="19">CGMCC 1.13574</strain>
    </source>
</reference>
<keyword evidence="7 14" id="KW-0547">Nucleotide-binding</keyword>
<comment type="function">
    <text evidence="14">Cell wall formation.</text>
</comment>
<evidence type="ECO:0000256" key="3">
    <source>
        <dbReference type="ARBA" id="ARBA00012211"/>
    </source>
</evidence>
<comment type="subcellular location">
    <subcellularLocation>
        <location evidence="1 14">Cytoplasm</location>
    </subcellularLocation>
</comment>
<keyword evidence="12 14" id="KW-0961">Cell wall biogenesis/degradation</keyword>
<evidence type="ECO:0000313" key="18">
    <source>
        <dbReference type="EMBL" id="MFD2169696.1"/>
    </source>
</evidence>
<evidence type="ECO:0000256" key="5">
    <source>
        <dbReference type="ARBA" id="ARBA00022598"/>
    </source>
</evidence>